<protein>
    <recommendedName>
        <fullName evidence="6">S-protein homolog</fullName>
    </recommendedName>
</protein>
<evidence type="ECO:0000313" key="9">
    <source>
        <dbReference type="Proteomes" id="UP000215914"/>
    </source>
</evidence>
<sequence>MSFTSRLLCVIIVLNVLFLTWSDPNISKADSHKFLYIMDPYVVHITNAEIDNLMVHCKSNDDDLGDKNLILDESFEWHFRQNFLFTTEFFCTFRSVTPYIDRVIKSTFVTVFDTYISAILCSQEDPGNCYWSVRDDGFYVSKDNKTFPDGWIQRGKW</sequence>
<feature type="chain" id="PRO_5025089192" description="S-protein homolog" evidence="6">
    <location>
        <begin position="23"/>
        <end position="157"/>
    </location>
</feature>
<dbReference type="InParanoid" id="A0A251U7Q5"/>
<comment type="subcellular location">
    <subcellularLocation>
        <location evidence="1 6">Secreted</location>
    </subcellularLocation>
</comment>
<dbReference type="Gramene" id="mRNA:HanXRQr2_Chr08g0334221">
    <property type="protein sequence ID" value="CDS:HanXRQr2_Chr08g0334221.1"/>
    <property type="gene ID" value="HanXRQr2_Chr08g0334221"/>
</dbReference>
<evidence type="ECO:0000313" key="8">
    <source>
        <dbReference type="EMBL" id="OTG18341.1"/>
    </source>
</evidence>
<keyword evidence="4 6" id="KW-0964">Secreted</keyword>
<reference evidence="8" key="2">
    <citation type="submission" date="2017-02" db="EMBL/GenBank/DDBJ databases">
        <title>Sunflower complete genome.</title>
        <authorList>
            <person name="Langlade N."/>
            <person name="Munos S."/>
        </authorList>
    </citation>
    <scope>NUCLEOTIDE SEQUENCE [LARGE SCALE GENOMIC DNA]</scope>
    <source>
        <tissue evidence="8">Leaves</tissue>
    </source>
</reference>
<reference evidence="7" key="3">
    <citation type="submission" date="2020-06" db="EMBL/GenBank/DDBJ databases">
        <title>Helianthus annuus Genome sequencing and assembly Release 2.</title>
        <authorList>
            <person name="Gouzy J."/>
            <person name="Langlade N."/>
            <person name="Munos S."/>
        </authorList>
    </citation>
    <scope>NUCLEOTIDE SEQUENCE</scope>
    <source>
        <tissue evidence="7">Leaves</tissue>
    </source>
</reference>
<dbReference type="PANTHER" id="PTHR31232">
    <property type="match status" value="1"/>
</dbReference>
<accession>A0A251U7Q5</accession>
<evidence type="ECO:0000256" key="6">
    <source>
        <dbReference type="RuleBase" id="RU367044"/>
    </source>
</evidence>
<dbReference type="Proteomes" id="UP000215914">
    <property type="component" value="Chromosome 8"/>
</dbReference>
<dbReference type="AlphaFoldDB" id="A0A251U7Q5"/>
<evidence type="ECO:0000313" key="7">
    <source>
        <dbReference type="EMBL" id="KAF5794964.1"/>
    </source>
</evidence>
<dbReference type="InterPro" id="IPR010264">
    <property type="entry name" value="Self-incomp_S1"/>
</dbReference>
<dbReference type="GO" id="GO:0005576">
    <property type="term" value="C:extracellular region"/>
    <property type="evidence" value="ECO:0007669"/>
    <property type="project" value="UniProtKB-SubCell"/>
</dbReference>
<evidence type="ECO:0000256" key="5">
    <source>
        <dbReference type="ARBA" id="ARBA00022729"/>
    </source>
</evidence>
<organism evidence="8 9">
    <name type="scientific">Helianthus annuus</name>
    <name type="common">Common sunflower</name>
    <dbReference type="NCBI Taxonomy" id="4232"/>
    <lineage>
        <taxon>Eukaryota</taxon>
        <taxon>Viridiplantae</taxon>
        <taxon>Streptophyta</taxon>
        <taxon>Embryophyta</taxon>
        <taxon>Tracheophyta</taxon>
        <taxon>Spermatophyta</taxon>
        <taxon>Magnoliopsida</taxon>
        <taxon>eudicotyledons</taxon>
        <taxon>Gunneridae</taxon>
        <taxon>Pentapetalae</taxon>
        <taxon>asterids</taxon>
        <taxon>campanulids</taxon>
        <taxon>Asterales</taxon>
        <taxon>Asteraceae</taxon>
        <taxon>Asteroideae</taxon>
        <taxon>Heliantheae alliance</taxon>
        <taxon>Heliantheae</taxon>
        <taxon>Helianthus</taxon>
    </lineage>
</organism>
<dbReference type="PANTHER" id="PTHR31232:SF155">
    <property type="entry name" value="PLANT SELF-INCOMPATIBILITY PROTEIN S1 FAMILY"/>
    <property type="match status" value="1"/>
</dbReference>
<gene>
    <name evidence="8" type="ORF">HannXRQ_Chr08g0222081</name>
    <name evidence="7" type="ORF">HanXRQr2_Chr08g0334221</name>
</gene>
<dbReference type="EMBL" id="CM007897">
    <property type="protein sequence ID" value="OTG18341.1"/>
    <property type="molecule type" value="Genomic_DNA"/>
</dbReference>
<evidence type="ECO:0000256" key="1">
    <source>
        <dbReference type="ARBA" id="ARBA00004613"/>
    </source>
</evidence>
<keyword evidence="9" id="KW-1185">Reference proteome</keyword>
<evidence type="ECO:0000256" key="2">
    <source>
        <dbReference type="ARBA" id="ARBA00005581"/>
    </source>
</evidence>
<proteinExistence type="inferred from homology"/>
<evidence type="ECO:0000256" key="4">
    <source>
        <dbReference type="ARBA" id="ARBA00022525"/>
    </source>
</evidence>
<dbReference type="Pfam" id="PF05938">
    <property type="entry name" value="Self-incomp_S1"/>
    <property type="match status" value="1"/>
</dbReference>
<dbReference type="EMBL" id="MNCJ02000323">
    <property type="protein sequence ID" value="KAF5794964.1"/>
    <property type="molecule type" value="Genomic_DNA"/>
</dbReference>
<keyword evidence="5 6" id="KW-0732">Signal</keyword>
<evidence type="ECO:0000256" key="3">
    <source>
        <dbReference type="ARBA" id="ARBA00022471"/>
    </source>
</evidence>
<dbReference type="GO" id="GO:0060320">
    <property type="term" value="P:rejection of self pollen"/>
    <property type="evidence" value="ECO:0007669"/>
    <property type="project" value="UniProtKB-KW"/>
</dbReference>
<keyword evidence="3 6" id="KW-0713">Self-incompatibility</keyword>
<feature type="signal peptide" evidence="6">
    <location>
        <begin position="1"/>
        <end position="22"/>
    </location>
</feature>
<comment type="similarity">
    <text evidence="2 6">Belongs to the plant self-incompatibility (S1) protein family.</text>
</comment>
<reference evidence="7 9" key="1">
    <citation type="journal article" date="2017" name="Nature">
        <title>The sunflower genome provides insights into oil metabolism, flowering and Asterid evolution.</title>
        <authorList>
            <person name="Badouin H."/>
            <person name="Gouzy J."/>
            <person name="Grassa C.J."/>
            <person name="Murat F."/>
            <person name="Staton S.E."/>
            <person name="Cottret L."/>
            <person name="Lelandais-Briere C."/>
            <person name="Owens G.L."/>
            <person name="Carrere S."/>
            <person name="Mayjonade B."/>
            <person name="Legrand L."/>
            <person name="Gill N."/>
            <person name="Kane N.C."/>
            <person name="Bowers J.E."/>
            <person name="Hubner S."/>
            <person name="Bellec A."/>
            <person name="Berard A."/>
            <person name="Berges H."/>
            <person name="Blanchet N."/>
            <person name="Boniface M.C."/>
            <person name="Brunel D."/>
            <person name="Catrice O."/>
            <person name="Chaidir N."/>
            <person name="Claudel C."/>
            <person name="Donnadieu C."/>
            <person name="Faraut T."/>
            <person name="Fievet G."/>
            <person name="Helmstetter N."/>
            <person name="King M."/>
            <person name="Knapp S.J."/>
            <person name="Lai Z."/>
            <person name="Le Paslier M.C."/>
            <person name="Lippi Y."/>
            <person name="Lorenzon L."/>
            <person name="Mandel J.R."/>
            <person name="Marage G."/>
            <person name="Marchand G."/>
            <person name="Marquand E."/>
            <person name="Bret-Mestries E."/>
            <person name="Morien E."/>
            <person name="Nambeesan S."/>
            <person name="Nguyen T."/>
            <person name="Pegot-Espagnet P."/>
            <person name="Pouilly N."/>
            <person name="Raftis F."/>
            <person name="Sallet E."/>
            <person name="Schiex T."/>
            <person name="Thomas J."/>
            <person name="Vandecasteele C."/>
            <person name="Vares D."/>
            <person name="Vear F."/>
            <person name="Vautrin S."/>
            <person name="Crespi M."/>
            <person name="Mangin B."/>
            <person name="Burke J.M."/>
            <person name="Salse J."/>
            <person name="Munos S."/>
            <person name="Vincourt P."/>
            <person name="Rieseberg L.H."/>
            <person name="Langlade N.B."/>
        </authorList>
    </citation>
    <scope>NUCLEOTIDE SEQUENCE [LARGE SCALE GENOMIC DNA]</scope>
    <source>
        <strain evidence="9">cv. SF193</strain>
        <tissue evidence="7">Leaves</tissue>
    </source>
</reference>
<dbReference type="OMA" id="LHILMAM"/>
<name>A0A251U7Q5_HELAN</name>